<feature type="compositionally biased region" description="Acidic residues" evidence="1">
    <location>
        <begin position="363"/>
        <end position="377"/>
    </location>
</feature>
<evidence type="ECO:0000313" key="3">
    <source>
        <dbReference type="Proteomes" id="UP000800092"/>
    </source>
</evidence>
<feature type="compositionally biased region" description="Basic and acidic residues" evidence="1">
    <location>
        <begin position="581"/>
        <end position="594"/>
    </location>
</feature>
<proteinExistence type="predicted"/>
<dbReference type="Proteomes" id="UP000800092">
    <property type="component" value="Unassembled WGS sequence"/>
</dbReference>
<feature type="compositionally biased region" description="Polar residues" evidence="1">
    <location>
        <begin position="379"/>
        <end position="403"/>
    </location>
</feature>
<feature type="compositionally biased region" description="Basic and acidic residues" evidence="1">
    <location>
        <begin position="221"/>
        <end position="232"/>
    </location>
</feature>
<feature type="compositionally biased region" description="Acidic residues" evidence="1">
    <location>
        <begin position="525"/>
        <end position="543"/>
    </location>
</feature>
<reference evidence="2" key="1">
    <citation type="journal article" date="2020" name="Stud. Mycol.">
        <title>101 Dothideomycetes genomes: a test case for predicting lifestyles and emergence of pathogens.</title>
        <authorList>
            <person name="Haridas S."/>
            <person name="Albert R."/>
            <person name="Binder M."/>
            <person name="Bloem J."/>
            <person name="Labutti K."/>
            <person name="Salamov A."/>
            <person name="Andreopoulos B."/>
            <person name="Baker S."/>
            <person name="Barry K."/>
            <person name="Bills G."/>
            <person name="Bluhm B."/>
            <person name="Cannon C."/>
            <person name="Castanera R."/>
            <person name="Culley D."/>
            <person name="Daum C."/>
            <person name="Ezra D."/>
            <person name="Gonzalez J."/>
            <person name="Henrissat B."/>
            <person name="Kuo A."/>
            <person name="Liang C."/>
            <person name="Lipzen A."/>
            <person name="Lutzoni F."/>
            <person name="Magnuson J."/>
            <person name="Mondo S."/>
            <person name="Nolan M."/>
            <person name="Ohm R."/>
            <person name="Pangilinan J."/>
            <person name="Park H.-J."/>
            <person name="Ramirez L."/>
            <person name="Alfaro M."/>
            <person name="Sun H."/>
            <person name="Tritt A."/>
            <person name="Yoshinaga Y."/>
            <person name="Zwiers L.-H."/>
            <person name="Turgeon B."/>
            <person name="Goodwin S."/>
            <person name="Spatafora J."/>
            <person name="Crous P."/>
            <person name="Grigoriev I."/>
        </authorList>
    </citation>
    <scope>NUCLEOTIDE SEQUENCE</scope>
    <source>
        <strain evidence="2">Tuck. ex Michener</strain>
    </source>
</reference>
<dbReference type="GO" id="GO:0003676">
    <property type="term" value="F:nucleic acid binding"/>
    <property type="evidence" value="ECO:0007669"/>
    <property type="project" value="InterPro"/>
</dbReference>
<feature type="compositionally biased region" description="Basic and acidic residues" evidence="1">
    <location>
        <begin position="186"/>
        <end position="212"/>
    </location>
</feature>
<keyword evidence="3" id="KW-1185">Reference proteome</keyword>
<feature type="compositionally biased region" description="Low complexity" evidence="1">
    <location>
        <begin position="462"/>
        <end position="471"/>
    </location>
</feature>
<sequence length="633" mass="70760">MPSSQQLPHYQAERHGSNQDGIPKRTRLHITPLDPALLQAYLSASLLPQATNISYHSIATFPEKSYGYVELPTMEAEKLKKKLNGSILKGSKVRIEDAKPESRKRKTEQEAENTEGTAKSKERSSKKRKREEGVLPGVDLPEGRKVKRGWTEPEGKGRDKEKKRTRKEREKEKEREGKKEKKREKSRYTNEPELLFKTKLPPTKDYEAESKDRKKKNRKGKKDEITVHEFSKTKRHRHSSTDDRIPHNGGVSHYEDGTGWLNADGQVIEPDAKSHKRKAKRENRPETVLKVNTQSPDPKNEQSEQTRPKSSGSITSSYLQSPGTQLRGELDQALAGAQSVERKDETTLDDKADDSASGSETSNENEEESDGDAELESNADASQQENKPSPNNAIDTSIISTSQDDAKSTIERTPSQPPPASKPDTEPNTENPSTKTIHPLEALYKRPQPNPGSPKKPTPIQTDFTFFGADAADADEAGDTLGALPPVPQTPFTRQDLEFRGIRSAAPTPDTAAIGKRFDFPWGGDSEDEDEEDEDEDEEEEVEGGAGGARDEDGDVEMGGGGDGRSGFEAAKGGVAGGKTAVKEGKGEKEESEFEKWFWEHRGETNRAWKRRRREAMKEKRHRENRRLNRRIV</sequence>
<feature type="compositionally biased region" description="Basic and acidic residues" evidence="1">
    <location>
        <begin position="340"/>
        <end position="354"/>
    </location>
</feature>
<dbReference type="AlphaFoldDB" id="A0A6A6HBH8"/>
<feature type="compositionally biased region" description="Basic and acidic residues" evidence="1">
    <location>
        <begin position="141"/>
        <end position="179"/>
    </location>
</feature>
<feature type="region of interest" description="Disordered" evidence="1">
    <location>
        <begin position="94"/>
        <end position="594"/>
    </location>
</feature>
<evidence type="ECO:0000256" key="1">
    <source>
        <dbReference type="SAM" id="MobiDB-lite"/>
    </source>
</evidence>
<organism evidence="2 3">
    <name type="scientific">Viridothelium virens</name>
    <name type="common">Speckled blister lichen</name>
    <name type="synonym">Trypethelium virens</name>
    <dbReference type="NCBI Taxonomy" id="1048519"/>
    <lineage>
        <taxon>Eukaryota</taxon>
        <taxon>Fungi</taxon>
        <taxon>Dikarya</taxon>
        <taxon>Ascomycota</taxon>
        <taxon>Pezizomycotina</taxon>
        <taxon>Dothideomycetes</taxon>
        <taxon>Dothideomycetes incertae sedis</taxon>
        <taxon>Trypetheliales</taxon>
        <taxon>Trypetheliaceae</taxon>
        <taxon>Viridothelium</taxon>
    </lineage>
</organism>
<dbReference type="OrthoDB" id="3595585at2759"/>
<feature type="compositionally biased region" description="Basic and acidic residues" evidence="1">
    <location>
        <begin position="298"/>
        <end position="307"/>
    </location>
</feature>
<feature type="compositionally biased region" description="Pro residues" evidence="1">
    <location>
        <begin position="448"/>
        <end position="457"/>
    </location>
</feature>
<evidence type="ECO:0000313" key="2">
    <source>
        <dbReference type="EMBL" id="KAF2235397.1"/>
    </source>
</evidence>
<feature type="compositionally biased region" description="Polar residues" evidence="1">
    <location>
        <begin position="308"/>
        <end position="324"/>
    </location>
</feature>
<dbReference type="EMBL" id="ML991791">
    <property type="protein sequence ID" value="KAF2235397.1"/>
    <property type="molecule type" value="Genomic_DNA"/>
</dbReference>
<dbReference type="SUPFAM" id="SSF54928">
    <property type="entry name" value="RNA-binding domain, RBD"/>
    <property type="match status" value="1"/>
</dbReference>
<gene>
    <name evidence="2" type="ORF">EV356DRAFT_500251</name>
</gene>
<dbReference type="InterPro" id="IPR035979">
    <property type="entry name" value="RBD_domain_sf"/>
</dbReference>
<accession>A0A6A6HBH8</accession>
<name>A0A6A6HBH8_VIRVR</name>
<feature type="region of interest" description="Disordered" evidence="1">
    <location>
        <begin position="1"/>
        <end position="25"/>
    </location>
</feature>
<feature type="compositionally biased region" description="Polar residues" evidence="1">
    <location>
        <begin position="426"/>
        <end position="436"/>
    </location>
</feature>
<protein>
    <submittedName>
        <fullName evidence="2">Uncharacterized protein</fullName>
    </submittedName>
</protein>